<evidence type="ECO:0000256" key="2">
    <source>
        <dbReference type="SAM" id="SignalP"/>
    </source>
</evidence>
<dbReference type="EMBL" id="MVHP01000012">
    <property type="protein sequence ID" value="ORA65767.1"/>
    <property type="molecule type" value="Genomic_DNA"/>
</dbReference>
<reference evidence="3 4" key="1">
    <citation type="submission" date="2017-02" db="EMBL/GenBank/DDBJ databases">
        <title>The new phylogeny of genus Mycobacterium.</title>
        <authorList>
            <person name="Tortoli E."/>
            <person name="Trovato A."/>
            <person name="Cirillo D.M."/>
        </authorList>
    </citation>
    <scope>NUCLEOTIDE SEQUENCE [LARGE SCALE GENOMIC DNA]</scope>
    <source>
        <strain evidence="3 4">FI-09383</strain>
    </source>
</reference>
<dbReference type="STRING" id="81858.BST23_12180"/>
<proteinExistence type="predicted"/>
<dbReference type="OrthoDB" id="4729274at2"/>
<evidence type="ECO:0008006" key="5">
    <source>
        <dbReference type="Google" id="ProtNLM"/>
    </source>
</evidence>
<protein>
    <recommendedName>
        <fullName evidence="5">Intersectin-EH binding protein Ibp1</fullName>
    </recommendedName>
</protein>
<name>A0A1X0D038_9MYCO</name>
<organism evidence="3 4">
    <name type="scientific">Mycolicibacterium elephantis</name>
    <dbReference type="NCBI Taxonomy" id="81858"/>
    <lineage>
        <taxon>Bacteria</taxon>
        <taxon>Bacillati</taxon>
        <taxon>Actinomycetota</taxon>
        <taxon>Actinomycetes</taxon>
        <taxon>Mycobacteriales</taxon>
        <taxon>Mycobacteriaceae</taxon>
        <taxon>Mycolicibacterium</taxon>
    </lineage>
</organism>
<dbReference type="Proteomes" id="UP000192772">
    <property type="component" value="Unassembled WGS sequence"/>
</dbReference>
<feature type="region of interest" description="Disordered" evidence="1">
    <location>
        <begin position="86"/>
        <end position="112"/>
    </location>
</feature>
<feature type="signal peptide" evidence="2">
    <location>
        <begin position="1"/>
        <end position="27"/>
    </location>
</feature>
<feature type="compositionally biased region" description="Polar residues" evidence="1">
    <location>
        <begin position="95"/>
        <end position="112"/>
    </location>
</feature>
<sequence>MTPLRVAATRILAGAFAAAVLAMPVITADPPTSSFTACSGGESQDVYTAVCVPDLVPNSPDPYTTIPGNPDMPAINGIPCGGHSSGSCMGLAEEQQAQTPLVQPHTSVESSP</sequence>
<evidence type="ECO:0000256" key="1">
    <source>
        <dbReference type="SAM" id="MobiDB-lite"/>
    </source>
</evidence>
<dbReference type="RefSeq" id="WP_083043021.1">
    <property type="nucleotide sequence ID" value="NZ_MVHP01000012.1"/>
</dbReference>
<keyword evidence="2" id="KW-0732">Signal</keyword>
<feature type="chain" id="PRO_5038719326" description="Intersectin-EH binding protein Ibp1" evidence="2">
    <location>
        <begin position="28"/>
        <end position="112"/>
    </location>
</feature>
<evidence type="ECO:0000313" key="4">
    <source>
        <dbReference type="Proteomes" id="UP000192772"/>
    </source>
</evidence>
<accession>A0A1X0D038</accession>
<comment type="caution">
    <text evidence="3">The sequence shown here is derived from an EMBL/GenBank/DDBJ whole genome shotgun (WGS) entry which is preliminary data.</text>
</comment>
<evidence type="ECO:0000313" key="3">
    <source>
        <dbReference type="EMBL" id="ORA65767.1"/>
    </source>
</evidence>
<gene>
    <name evidence="3" type="ORF">BST23_12180</name>
</gene>
<dbReference type="AlphaFoldDB" id="A0A1X0D038"/>